<keyword evidence="4" id="KW-1185">Reference proteome</keyword>
<accession>F0QQK6</accession>
<reference evidence="3 4" key="1">
    <citation type="journal article" date="2011" name="J. Bacteriol.">
        <title>Complete genome sequences of two hemotropic Mycoplasmas, Mycoplasma haemofelis strain Ohio2 and Mycoplasma suis strain Illinois.</title>
        <authorList>
            <person name="Messick J.B."/>
            <person name="Santos A.P."/>
            <person name="Guimaraes A.M."/>
        </authorList>
    </citation>
    <scope>NUCLEOTIDE SEQUENCE [LARGE SCALE GENOMIC DNA]</scope>
    <source>
        <strain evidence="3 4">Illinois</strain>
    </source>
</reference>
<feature type="compositionally biased region" description="Basic and acidic residues" evidence="1">
    <location>
        <begin position="90"/>
        <end position="116"/>
    </location>
</feature>
<evidence type="ECO:0000256" key="1">
    <source>
        <dbReference type="SAM" id="MobiDB-lite"/>
    </source>
</evidence>
<feature type="region of interest" description="Disordered" evidence="1">
    <location>
        <begin position="47"/>
        <end position="116"/>
    </location>
</feature>
<dbReference type="RefSeq" id="WP_013609724.1">
    <property type="nucleotide sequence ID" value="NC_015155.1"/>
</dbReference>
<dbReference type="STRING" id="768700.MSU_0232"/>
<dbReference type="Proteomes" id="UP000007484">
    <property type="component" value="Chromosome"/>
</dbReference>
<proteinExistence type="predicted"/>
<dbReference type="AlphaFoldDB" id="F0QQK6"/>
<evidence type="ECO:0000256" key="2">
    <source>
        <dbReference type="SAM" id="SignalP"/>
    </source>
</evidence>
<evidence type="ECO:0000313" key="3">
    <source>
        <dbReference type="EMBL" id="ADX97776.1"/>
    </source>
</evidence>
<evidence type="ECO:0000313" key="4">
    <source>
        <dbReference type="Proteomes" id="UP000007484"/>
    </source>
</evidence>
<feature type="compositionally biased region" description="Basic and acidic residues" evidence="1">
    <location>
        <begin position="54"/>
        <end position="65"/>
    </location>
</feature>
<feature type="signal peptide" evidence="2">
    <location>
        <begin position="1"/>
        <end position="21"/>
    </location>
</feature>
<protein>
    <submittedName>
        <fullName evidence="3">Uncharacterized protein</fullName>
    </submittedName>
</protein>
<organism evidence="3 4">
    <name type="scientific">Mycoplasma suis (strain Illinois)</name>
    <dbReference type="NCBI Taxonomy" id="768700"/>
    <lineage>
        <taxon>Bacteria</taxon>
        <taxon>Bacillati</taxon>
        <taxon>Mycoplasmatota</taxon>
        <taxon>Mollicutes</taxon>
        <taxon>Mycoplasmataceae</taxon>
        <taxon>Mycoplasma</taxon>
    </lineage>
</organism>
<keyword evidence="2" id="KW-0732">Signal</keyword>
<sequence>MIKGLSSYVLTAFLGVGGAAAAGSYGAVNYFGGKNQSNLENKDLASTRSSFDGVGREDSPTDDSHSVNSQQELTEGQSDDMGDSLQNLEESGRNDESLNHSRQIQHEDQSFESTEQRRIDLVEESETIISTNKVAVSGVNDSIQQQDKDSLTFAEYIYRGEEVSPFCSKLTYKDNEKKEYIKKEMEDNECLSLVREISEDWNSPNKIPVQWLRVEKDGFSDAIKEFFFPLETDKDNLTFEKLKDGIDLGNLDCPFIEENTTGKVIVNCYQKVIEVVD</sequence>
<dbReference type="EMBL" id="CP002525">
    <property type="protein sequence ID" value="ADX97776.1"/>
    <property type="molecule type" value="Genomic_DNA"/>
</dbReference>
<feature type="compositionally biased region" description="Polar residues" evidence="1">
    <location>
        <begin position="66"/>
        <end position="76"/>
    </location>
</feature>
<name>F0QQK6_MYCSL</name>
<dbReference type="KEGG" id="mss:MSU_0232"/>
<dbReference type="HOGENOM" id="CLU_1004076_0_0_14"/>
<gene>
    <name evidence="3" type="ordered locus">MSU_0232</name>
</gene>
<feature type="chain" id="PRO_5003255230" evidence="2">
    <location>
        <begin position="22"/>
        <end position="277"/>
    </location>
</feature>